<dbReference type="KEGG" id="ngv:CDO52_07125"/>
<proteinExistence type="predicted"/>
<dbReference type="GO" id="GO:0000976">
    <property type="term" value="F:transcription cis-regulatory region binding"/>
    <property type="evidence" value="ECO:0007669"/>
    <property type="project" value="TreeGrafter"/>
</dbReference>
<dbReference type="SUPFAM" id="SSF46689">
    <property type="entry name" value="Homeodomain-like"/>
    <property type="match status" value="1"/>
</dbReference>
<keyword evidence="2" id="KW-0238">DNA-binding</keyword>
<evidence type="ECO:0000313" key="6">
    <source>
        <dbReference type="Proteomes" id="UP000215005"/>
    </source>
</evidence>
<dbReference type="Pfam" id="PF13977">
    <property type="entry name" value="TetR_C_6"/>
    <property type="match status" value="1"/>
</dbReference>
<dbReference type="InterPro" id="IPR050109">
    <property type="entry name" value="HTH-type_TetR-like_transc_reg"/>
</dbReference>
<dbReference type="GO" id="GO:0003700">
    <property type="term" value="F:DNA-binding transcription factor activity"/>
    <property type="evidence" value="ECO:0007669"/>
    <property type="project" value="TreeGrafter"/>
</dbReference>
<dbReference type="Gene3D" id="1.10.357.10">
    <property type="entry name" value="Tetracycline Repressor, domain 2"/>
    <property type="match status" value="1"/>
</dbReference>
<evidence type="ECO:0000259" key="4">
    <source>
        <dbReference type="Pfam" id="PF13977"/>
    </source>
</evidence>
<name>A0A223S3D5_9ACTN</name>
<sequence length="209" mass="23027">MACLIGPDAHRNIVADAAFRIIARDGPDAATISRVARESSFPSEIIRLYFTDTKELLIFVREVAYMQLTCRLDQHDPAHSLADPTATADEKRMAVENALAQFLPVDTERRQDTEAWLACCVHASSRPELEPHIHDLQKSMRLGFPELLSAGQDAGLFADDLDVPLEAERLAVLLDGLTLNALLHPDITGPETMLAVLRQHLDSLRPASG</sequence>
<evidence type="ECO:0000256" key="2">
    <source>
        <dbReference type="ARBA" id="ARBA00023125"/>
    </source>
</evidence>
<dbReference type="Proteomes" id="UP000215005">
    <property type="component" value="Chromosome"/>
</dbReference>
<dbReference type="AlphaFoldDB" id="A0A223S3D5"/>
<keyword evidence="6" id="KW-1185">Reference proteome</keyword>
<dbReference type="InterPro" id="IPR036271">
    <property type="entry name" value="Tet_transcr_reg_TetR-rel_C_sf"/>
</dbReference>
<feature type="domain" description="BetI-type transcriptional repressor C-terminal" evidence="4">
    <location>
        <begin position="94"/>
        <end position="204"/>
    </location>
</feature>
<dbReference type="PANTHER" id="PTHR30055:SF234">
    <property type="entry name" value="HTH-TYPE TRANSCRIPTIONAL REGULATOR BETI"/>
    <property type="match status" value="1"/>
</dbReference>
<dbReference type="RefSeq" id="WP_033301013.1">
    <property type="nucleotide sequence ID" value="NZ_CP022753.1"/>
</dbReference>
<gene>
    <name evidence="5" type="ORF">CDO52_07125</name>
</gene>
<organism evidence="5 6">
    <name type="scientific">Nocardiopsis gilva YIM 90087</name>
    <dbReference type="NCBI Taxonomy" id="1235441"/>
    <lineage>
        <taxon>Bacteria</taxon>
        <taxon>Bacillati</taxon>
        <taxon>Actinomycetota</taxon>
        <taxon>Actinomycetes</taxon>
        <taxon>Streptosporangiales</taxon>
        <taxon>Nocardiopsidaceae</taxon>
        <taxon>Nocardiopsis</taxon>
    </lineage>
</organism>
<dbReference type="InterPro" id="IPR039538">
    <property type="entry name" value="BetI_C"/>
</dbReference>
<dbReference type="OrthoDB" id="9816296at2"/>
<dbReference type="PANTHER" id="PTHR30055">
    <property type="entry name" value="HTH-TYPE TRANSCRIPTIONAL REGULATOR RUTR"/>
    <property type="match status" value="1"/>
</dbReference>
<reference evidence="5 6" key="1">
    <citation type="submission" date="2017-08" db="EMBL/GenBank/DDBJ databases">
        <title>The complete genome sequence of Nocardiopsis gilva YIM 90087.</title>
        <authorList>
            <person name="Yin M."/>
            <person name="Tang S."/>
        </authorList>
    </citation>
    <scope>NUCLEOTIDE SEQUENCE [LARGE SCALE GENOMIC DNA]</scope>
    <source>
        <strain evidence="5 6">YIM 90087</strain>
    </source>
</reference>
<dbReference type="SUPFAM" id="SSF48498">
    <property type="entry name" value="Tetracyclin repressor-like, C-terminal domain"/>
    <property type="match status" value="1"/>
</dbReference>
<protein>
    <recommendedName>
        <fullName evidence="4">BetI-type transcriptional repressor C-terminal domain-containing protein</fullName>
    </recommendedName>
</protein>
<evidence type="ECO:0000313" key="5">
    <source>
        <dbReference type="EMBL" id="ASU82587.1"/>
    </source>
</evidence>
<keyword evidence="3" id="KW-0804">Transcription</keyword>
<dbReference type="EMBL" id="CP022753">
    <property type="protein sequence ID" value="ASU82587.1"/>
    <property type="molecule type" value="Genomic_DNA"/>
</dbReference>
<dbReference type="InterPro" id="IPR009057">
    <property type="entry name" value="Homeodomain-like_sf"/>
</dbReference>
<evidence type="ECO:0000256" key="3">
    <source>
        <dbReference type="ARBA" id="ARBA00023163"/>
    </source>
</evidence>
<evidence type="ECO:0000256" key="1">
    <source>
        <dbReference type="ARBA" id="ARBA00023015"/>
    </source>
</evidence>
<keyword evidence="1" id="KW-0805">Transcription regulation</keyword>
<accession>A0A223S3D5</accession>